<evidence type="ECO:0000313" key="5">
    <source>
        <dbReference type="Proteomes" id="UP000265618"/>
    </source>
</evidence>
<dbReference type="Pfam" id="PF24681">
    <property type="entry name" value="Kelch_KLHDC2_KLHL20_DRC7"/>
    <property type="match status" value="1"/>
</dbReference>
<dbReference type="Proteomes" id="UP000265618">
    <property type="component" value="Unassembled WGS sequence"/>
</dbReference>
<dbReference type="Gene3D" id="2.120.10.80">
    <property type="entry name" value="Kelch-type beta propeller"/>
    <property type="match status" value="1"/>
</dbReference>
<dbReference type="SUPFAM" id="SSF117281">
    <property type="entry name" value="Kelch motif"/>
    <property type="match status" value="2"/>
</dbReference>
<dbReference type="InterPro" id="IPR006652">
    <property type="entry name" value="Kelch_1"/>
</dbReference>
<evidence type="ECO:0000256" key="2">
    <source>
        <dbReference type="ARBA" id="ARBA00022737"/>
    </source>
</evidence>
<name>A0A9K3GNJ0_9EUKA</name>
<evidence type="ECO:0000256" key="3">
    <source>
        <dbReference type="SAM" id="Coils"/>
    </source>
</evidence>
<protein>
    <submittedName>
        <fullName evidence="4">Uncharacterized protein</fullName>
    </submittedName>
</protein>
<keyword evidence="1" id="KW-0880">Kelch repeat</keyword>
<reference evidence="4 5" key="1">
    <citation type="journal article" date="2018" name="PLoS ONE">
        <title>The draft genome of Kipferlia bialata reveals reductive genome evolution in fornicate parasites.</title>
        <authorList>
            <person name="Tanifuji G."/>
            <person name="Takabayashi S."/>
            <person name="Kume K."/>
            <person name="Takagi M."/>
            <person name="Nakayama T."/>
            <person name="Kamikawa R."/>
            <person name="Inagaki Y."/>
            <person name="Hashimoto T."/>
        </authorList>
    </citation>
    <scope>NUCLEOTIDE SEQUENCE [LARGE SCALE GENOMIC DNA]</scope>
    <source>
        <strain evidence="4">NY0173</strain>
    </source>
</reference>
<evidence type="ECO:0000313" key="4">
    <source>
        <dbReference type="EMBL" id="GIQ88826.1"/>
    </source>
</evidence>
<keyword evidence="5" id="KW-1185">Reference proteome</keyword>
<feature type="coiled-coil region" evidence="3">
    <location>
        <begin position="327"/>
        <end position="376"/>
    </location>
</feature>
<feature type="non-terminal residue" evidence="4">
    <location>
        <position position="1"/>
    </location>
</feature>
<dbReference type="AlphaFoldDB" id="A0A9K3GNJ0"/>
<gene>
    <name evidence="4" type="ORF">KIPB_011166</name>
</gene>
<evidence type="ECO:0000256" key="1">
    <source>
        <dbReference type="ARBA" id="ARBA00022441"/>
    </source>
</evidence>
<dbReference type="PANTHER" id="PTHR46093:SF18">
    <property type="entry name" value="FIBRONECTIN TYPE-III DOMAIN-CONTAINING PROTEIN"/>
    <property type="match status" value="1"/>
</dbReference>
<organism evidence="4 5">
    <name type="scientific">Kipferlia bialata</name>
    <dbReference type="NCBI Taxonomy" id="797122"/>
    <lineage>
        <taxon>Eukaryota</taxon>
        <taxon>Metamonada</taxon>
        <taxon>Carpediemonas-like organisms</taxon>
        <taxon>Kipferlia</taxon>
    </lineage>
</organism>
<keyword evidence="3" id="KW-0175">Coiled coil</keyword>
<sequence length="434" mass="47436">MSLSDIKWSTVDVGLKEDSLSALAYLGPLGPDGVNPASTLTEGEHYSAMIVISNKVNSTGHCVVLSQHPDTGVVSKQVVPCPIPPSTSRLTATRIGDSVYVFGGMSDGSKYLVDLHCYSITGERWDKVQKKGRWPCGRRCHSAITLGGKLYIVGGFSQSGPLKDCWCYDPKTEEFSQMSNAPLPFFESSSVVVGDRAHLIGSGTGKRCMHLSFSERGGWVTERDMPFEVFTSSYFLPLYLGFVAPLSASFLCRHIPPTAVSIGTDIVVVGGNNHWRKVHIYDTLTKGWREGGDIPVAFDLGRACHLSPSRIVVHSEQGVLVGKLPLTAEEKRERERAAAEAARVERVRAEAEREERERLERERQRVRAAKVDGERRMLQSLLASASLDPGSVASSTPIGVLLPRIVAKIHSLEAELAAQKTQSLVSCQAFEHFT</sequence>
<comment type="caution">
    <text evidence="4">The sequence shown here is derived from an EMBL/GenBank/DDBJ whole genome shotgun (WGS) entry which is preliminary data.</text>
</comment>
<dbReference type="PANTHER" id="PTHR46093">
    <property type="entry name" value="ACYL-COA-BINDING DOMAIN-CONTAINING PROTEIN 5"/>
    <property type="match status" value="1"/>
</dbReference>
<accession>A0A9K3GNJ0</accession>
<dbReference type="EMBL" id="BDIP01004432">
    <property type="protein sequence ID" value="GIQ88826.1"/>
    <property type="molecule type" value="Genomic_DNA"/>
</dbReference>
<keyword evidence="2" id="KW-0677">Repeat</keyword>
<dbReference type="OrthoDB" id="45365at2759"/>
<proteinExistence type="predicted"/>
<dbReference type="SMART" id="SM00612">
    <property type="entry name" value="Kelch"/>
    <property type="match status" value="1"/>
</dbReference>
<dbReference type="InterPro" id="IPR015915">
    <property type="entry name" value="Kelch-typ_b-propeller"/>
</dbReference>